<feature type="region of interest" description="Disordered" evidence="1">
    <location>
        <begin position="1"/>
        <end position="39"/>
    </location>
</feature>
<dbReference type="OrthoDB" id="3365399at2759"/>
<dbReference type="EMBL" id="JAAAJA010000583">
    <property type="protein sequence ID" value="KAG0251576.1"/>
    <property type="molecule type" value="Genomic_DNA"/>
</dbReference>
<dbReference type="Pfam" id="PF11976">
    <property type="entry name" value="Rad60-SLD"/>
    <property type="match status" value="1"/>
</dbReference>
<evidence type="ECO:0000313" key="3">
    <source>
        <dbReference type="EMBL" id="KAG0251576.1"/>
    </source>
</evidence>
<feature type="compositionally biased region" description="Basic and acidic residues" evidence="1">
    <location>
        <begin position="100"/>
        <end position="110"/>
    </location>
</feature>
<feature type="compositionally biased region" description="Low complexity" evidence="1">
    <location>
        <begin position="181"/>
        <end position="204"/>
    </location>
</feature>
<protein>
    <recommendedName>
        <fullName evidence="2">Rad60/SUMO-like domain-containing protein</fullName>
    </recommendedName>
</protein>
<reference evidence="3" key="1">
    <citation type="journal article" date="2020" name="Fungal Divers.">
        <title>Resolving the Mortierellaceae phylogeny through synthesis of multi-gene phylogenetics and phylogenomics.</title>
        <authorList>
            <person name="Vandepol N."/>
            <person name="Liber J."/>
            <person name="Desiro A."/>
            <person name="Na H."/>
            <person name="Kennedy M."/>
            <person name="Barry K."/>
            <person name="Grigoriev I.V."/>
            <person name="Miller A.N."/>
            <person name="O'Donnell K."/>
            <person name="Stajich J.E."/>
            <person name="Bonito G."/>
        </authorList>
    </citation>
    <scope>NUCLEOTIDE SEQUENCE</scope>
    <source>
        <strain evidence="3">KOD948</strain>
    </source>
</reference>
<feature type="region of interest" description="Disordered" evidence="1">
    <location>
        <begin position="88"/>
        <end position="124"/>
    </location>
</feature>
<evidence type="ECO:0000259" key="2">
    <source>
        <dbReference type="Pfam" id="PF11976"/>
    </source>
</evidence>
<dbReference type="CDD" id="cd17080">
    <property type="entry name" value="Ubl_SLD2_Esc2_like"/>
    <property type="match status" value="1"/>
</dbReference>
<dbReference type="Gene3D" id="3.10.20.90">
    <property type="entry name" value="Phosphatidylinositol 3-kinase Catalytic Subunit, Chain A, domain 1"/>
    <property type="match status" value="2"/>
</dbReference>
<proteinExistence type="predicted"/>
<name>A0A9P6TY63_9FUNG</name>
<dbReference type="SUPFAM" id="SSF54236">
    <property type="entry name" value="Ubiquitin-like"/>
    <property type="match status" value="2"/>
</dbReference>
<dbReference type="InterPro" id="IPR029071">
    <property type="entry name" value="Ubiquitin-like_domsf"/>
</dbReference>
<accession>A0A9P6TY63</accession>
<dbReference type="Proteomes" id="UP000726737">
    <property type="component" value="Unassembled WGS sequence"/>
</dbReference>
<feature type="compositionally biased region" description="Low complexity" evidence="1">
    <location>
        <begin position="359"/>
        <end position="369"/>
    </location>
</feature>
<feature type="region of interest" description="Disordered" evidence="1">
    <location>
        <begin position="169"/>
        <end position="237"/>
    </location>
</feature>
<feature type="domain" description="Rad60/SUMO-like" evidence="2">
    <location>
        <begin position="392"/>
        <end position="460"/>
    </location>
</feature>
<keyword evidence="4" id="KW-1185">Reference proteome</keyword>
<feature type="compositionally biased region" description="Polar residues" evidence="1">
    <location>
        <begin position="18"/>
        <end position="31"/>
    </location>
</feature>
<dbReference type="InterPro" id="IPR022617">
    <property type="entry name" value="Rad60/SUMO-like_dom"/>
</dbReference>
<feature type="compositionally biased region" description="Low complexity" evidence="1">
    <location>
        <begin position="224"/>
        <end position="237"/>
    </location>
</feature>
<dbReference type="AlphaFoldDB" id="A0A9P6TY63"/>
<comment type="caution">
    <text evidence="3">The sequence shown here is derived from an EMBL/GenBank/DDBJ whole genome shotgun (WGS) entry which is preliminary data.</text>
</comment>
<evidence type="ECO:0000313" key="4">
    <source>
        <dbReference type="Proteomes" id="UP000726737"/>
    </source>
</evidence>
<dbReference type="PANTHER" id="PTHR10562">
    <property type="entry name" value="SMALL UBIQUITIN-RELATED MODIFIER"/>
    <property type="match status" value="1"/>
</dbReference>
<organism evidence="3 4">
    <name type="scientific">Mortierella polycephala</name>
    <dbReference type="NCBI Taxonomy" id="41804"/>
    <lineage>
        <taxon>Eukaryota</taxon>
        <taxon>Fungi</taxon>
        <taxon>Fungi incertae sedis</taxon>
        <taxon>Mucoromycota</taxon>
        <taxon>Mortierellomycotina</taxon>
        <taxon>Mortierellomycetes</taxon>
        <taxon>Mortierellales</taxon>
        <taxon>Mortierellaceae</taxon>
        <taxon>Mortierella</taxon>
    </lineage>
</organism>
<evidence type="ECO:0000256" key="1">
    <source>
        <dbReference type="SAM" id="MobiDB-lite"/>
    </source>
</evidence>
<sequence>MGGKARSDSMGSPLKSPSPLQNISSATSPPQARQRIEDDFFSKARNFRDIYKVKETALVETEPEAEVIEVLEPIALTGDMPVLDFEDEAENKQPEAAVIPDKEQKRKREISLTPPPELPSRRPYLHPYLPITLIQPQPSSSIIDLEDDLDQDVEELDPELLSIAAKITSSSQQEVLGSPAGSGSQSTESLSLASPSQSSLQGSQPNSTVAPIPANTDGTPNNASTSSGTGDGSPDPSRTVQIMLRLIRHPLRVVPPEYEALMKNLETPVIATVKAEKSFKELMQWFCDLKRMEFKDTTFTFRGARLMPSTTPHHMDFPPMAVVDVYEAIAYKYVKEQENLERAKKLAEVERQAEEQAEEQAQLEQQQKSQQDERNNETGAEEEEGEVEYLFIKLRGKDTLDEKIRIKKTTTVQAIVGHYIKVKKISPETPVKLEFDDEVLDANMVIGDTEVEDDDMLFVRVG</sequence>
<feature type="region of interest" description="Disordered" evidence="1">
    <location>
        <begin position="351"/>
        <end position="384"/>
    </location>
</feature>
<gene>
    <name evidence="3" type="ORF">BG011_007514</name>
</gene>